<keyword evidence="5" id="KW-0479">Metal-binding</keyword>
<evidence type="ECO:0000256" key="7">
    <source>
        <dbReference type="ARBA" id="ARBA00022840"/>
    </source>
</evidence>
<dbReference type="Gene3D" id="3.30.230.10">
    <property type="match status" value="1"/>
</dbReference>
<dbReference type="PANTHER" id="PTHR10169">
    <property type="entry name" value="DNA TOPOISOMERASE/GYRASE"/>
    <property type="match status" value="1"/>
</dbReference>
<dbReference type="InterPro" id="IPR001154">
    <property type="entry name" value="TopoII_euk"/>
</dbReference>
<comment type="cofactor">
    <cofactor evidence="2">
        <name>Ca(2+)</name>
        <dbReference type="ChEBI" id="CHEBI:29108"/>
    </cofactor>
</comment>
<comment type="similarity">
    <text evidence="4 13">Belongs to the type II topoisomerase family.</text>
</comment>
<dbReference type="Gene3D" id="3.40.50.670">
    <property type="match status" value="1"/>
</dbReference>
<accession>A0ABQ5B9N8</accession>
<dbReference type="InterPro" id="IPR031660">
    <property type="entry name" value="TOPRIM_C"/>
</dbReference>
<reference evidence="15" key="2">
    <citation type="submission" date="2022-01" db="EMBL/GenBank/DDBJ databases">
        <authorList>
            <person name="Yamashiro T."/>
            <person name="Shiraishi A."/>
            <person name="Satake H."/>
            <person name="Nakayama K."/>
        </authorList>
    </citation>
    <scope>NUCLEOTIDE SEQUENCE</scope>
</reference>
<dbReference type="InterPro" id="IPR013759">
    <property type="entry name" value="Topo_IIA_B_C"/>
</dbReference>
<evidence type="ECO:0000313" key="15">
    <source>
        <dbReference type="EMBL" id="GJT10233.1"/>
    </source>
</evidence>
<comment type="caution">
    <text evidence="12">Lacks conserved residue(s) required for the propagation of feature annotation.</text>
</comment>
<dbReference type="Gene3D" id="3.30.565.10">
    <property type="entry name" value="Histidine kinase-like ATPase, C-terminal domain"/>
    <property type="match status" value="2"/>
</dbReference>
<comment type="function">
    <text evidence="13">Control of topological states of DNA by transient breakage and subsequent rejoining of DNA strands. Topoisomerase II makes double-strand breaks.</text>
</comment>
<sequence>MQTEKQTDSRPQNETLWISRNEETPLISPVKRVQQTSWISPFQRTEETLWIWEDDEMIEKTITFVPLLYQIFDGILISAADVRKGVKDILVKIDVADNNIGVWNHGEGVYDLTYSQLQVAQDFMTGISIQMGDGIEVSKEVLNTMGEKLKEFSISEKWCMVSFKPNLAKFGLKNLEDDILALLKRRVVDLAGCCSGVKVELDGTSVLPRTFKDYVELYLEASGTHTMRICEKVNDRWEICVAVADGHLEHFDQVSFVNNIATMKGGSHVEYITSQITDYLAEIVDLQPNEIKRYLWVFVNAHIDDPTFDSQTKEKLTTNEGSFGSTCQLTPEFLEKSNGTQFEGSSHEGIGVKTLNCQNIRLRRFLASKRDHDGLETKGLLINFIHYFWPSLLQQHYPIPQHYGIPHKRLMGKVKNFLCAFIAPIVKASHKKTNKVFLFYSMPEYDAWKEKFGNNYNIKYYKGQETIESEDIGEYDFDQHVKDFVWENDEDGDAIELAFSPMKIEKRKDWLQAPQDGTDFDRTKKSIRYLDFINQEFKQYAIADIQRSIPSMVDGLKPHQRKILFYAFKKPIIQTTQVNHFCSYVFEHSPYDVEGEASLVGTIIGMAQNFVGSNNVNLLQPDGQFGTRVMGGKDHADGRLLFTRLSPITRYLFHEDDQLLLNYLIEDGQSIDHAWFIPIIPIVLLNGSEATGAWSSFIPNYNPRDVIANLKRLLAGDDMVSMLPWYKAFKGDIKETKTTSNHTSYTTTGKMSEDANALTITITDLPIRTWTEDYRQFLFLEAASGKDIKAYKDRNYTSTSVDFEVTMTEDQMNRARQEGGLLNRFKLTTTLSTDNMYLLDKDAVLKKYDTPQQILEDFFHIRLHFYEKRKTDLVRQLEIASLVLENKIRFINEYLDGNIVLFRKPMDVKCAVLEAKGFQSLASIVKAVDQLQGEGAADASDTTRYDYLLAIAIPAFEDEDIKKMEQELYAKKEKIVYLNNTSIKDLWRKDLEALDDQLDFEGYPESKAKLAGQSANKKRRMHIAFGMCLISYLSCYHLMLFSECSAKVSAVAGWGN</sequence>
<evidence type="ECO:0000256" key="13">
    <source>
        <dbReference type="RuleBase" id="RU362094"/>
    </source>
</evidence>
<organism evidence="15 16">
    <name type="scientific">Tanacetum coccineum</name>
    <dbReference type="NCBI Taxonomy" id="301880"/>
    <lineage>
        <taxon>Eukaryota</taxon>
        <taxon>Viridiplantae</taxon>
        <taxon>Streptophyta</taxon>
        <taxon>Embryophyta</taxon>
        <taxon>Tracheophyta</taxon>
        <taxon>Spermatophyta</taxon>
        <taxon>Magnoliopsida</taxon>
        <taxon>eudicotyledons</taxon>
        <taxon>Gunneridae</taxon>
        <taxon>Pentapetalae</taxon>
        <taxon>asterids</taxon>
        <taxon>campanulids</taxon>
        <taxon>Asterales</taxon>
        <taxon>Asteraceae</taxon>
        <taxon>Asteroideae</taxon>
        <taxon>Anthemideae</taxon>
        <taxon>Anthemidinae</taxon>
        <taxon>Tanacetum</taxon>
    </lineage>
</organism>
<protein>
    <recommendedName>
        <fullName evidence="13">DNA topoisomerase 2</fullName>
        <ecNumber evidence="13">5.6.2.2</ecNumber>
    </recommendedName>
</protein>
<dbReference type="InterPro" id="IPR013757">
    <property type="entry name" value="Topo_IIA_A_a_sf"/>
</dbReference>
<dbReference type="Gene3D" id="3.30.1360.40">
    <property type="match status" value="1"/>
</dbReference>
<feature type="domain" description="Topo IIA-type catalytic" evidence="14">
    <location>
        <begin position="549"/>
        <end position="991"/>
    </location>
</feature>
<dbReference type="InterPro" id="IPR001241">
    <property type="entry name" value="Topo_IIA"/>
</dbReference>
<gene>
    <name evidence="15" type="ORF">Tco_0857275</name>
</gene>
<evidence type="ECO:0000313" key="16">
    <source>
        <dbReference type="Proteomes" id="UP001151760"/>
    </source>
</evidence>
<evidence type="ECO:0000256" key="11">
    <source>
        <dbReference type="ARBA" id="ARBA00023235"/>
    </source>
</evidence>
<evidence type="ECO:0000256" key="9">
    <source>
        <dbReference type="ARBA" id="ARBA00023029"/>
    </source>
</evidence>
<proteinExistence type="inferred from homology"/>
<comment type="cofactor">
    <cofactor evidence="3">
        <name>Mg(2+)</name>
        <dbReference type="ChEBI" id="CHEBI:18420"/>
    </cofactor>
</comment>
<evidence type="ECO:0000256" key="4">
    <source>
        <dbReference type="ARBA" id="ARBA00011080"/>
    </source>
</evidence>
<evidence type="ECO:0000256" key="6">
    <source>
        <dbReference type="ARBA" id="ARBA00022741"/>
    </source>
</evidence>
<dbReference type="EMBL" id="BQNB010012971">
    <property type="protein sequence ID" value="GJT10233.1"/>
    <property type="molecule type" value="Genomic_DNA"/>
</dbReference>
<dbReference type="PROSITE" id="PS52040">
    <property type="entry name" value="TOPO_IIA"/>
    <property type="match status" value="1"/>
</dbReference>
<dbReference type="Gene3D" id="1.10.268.10">
    <property type="entry name" value="Topoisomerase, domain 3"/>
    <property type="match status" value="1"/>
</dbReference>
<evidence type="ECO:0000256" key="8">
    <source>
        <dbReference type="ARBA" id="ARBA00022842"/>
    </source>
</evidence>
<dbReference type="InterPro" id="IPR036890">
    <property type="entry name" value="HATPase_C_sf"/>
</dbReference>
<keyword evidence="8" id="KW-0460">Magnesium</keyword>
<comment type="caution">
    <text evidence="15">The sequence shown here is derived from an EMBL/GenBank/DDBJ whole genome shotgun (WGS) entry which is preliminary data.</text>
</comment>
<dbReference type="InterPro" id="IPR013758">
    <property type="entry name" value="Topo_IIA_A/C_ab"/>
</dbReference>
<dbReference type="CDD" id="cd03481">
    <property type="entry name" value="TopoIIA_Trans_ScTopoIIA"/>
    <property type="match status" value="1"/>
</dbReference>
<dbReference type="InterPro" id="IPR002205">
    <property type="entry name" value="Topo_IIA_dom_A"/>
</dbReference>
<keyword evidence="9 13" id="KW-0799">Topoisomerase</keyword>
<evidence type="ECO:0000256" key="1">
    <source>
        <dbReference type="ARBA" id="ARBA00000185"/>
    </source>
</evidence>
<dbReference type="InterPro" id="IPR020568">
    <property type="entry name" value="Ribosomal_Su5_D2-typ_SF"/>
</dbReference>
<evidence type="ECO:0000259" key="14">
    <source>
        <dbReference type="PROSITE" id="PS52040"/>
    </source>
</evidence>
<name>A0ABQ5B9N8_9ASTR</name>
<comment type="catalytic activity">
    <reaction evidence="1 13">
        <text>ATP-dependent breakage, passage and rejoining of double-stranded DNA.</text>
        <dbReference type="EC" id="5.6.2.2"/>
    </reaction>
</comment>
<evidence type="ECO:0000256" key="2">
    <source>
        <dbReference type="ARBA" id="ARBA00001913"/>
    </source>
</evidence>
<evidence type="ECO:0000256" key="12">
    <source>
        <dbReference type="PROSITE-ProRule" id="PRU01384"/>
    </source>
</evidence>
<keyword evidence="10 12" id="KW-0238">DNA-binding</keyword>
<dbReference type="SMART" id="SM00434">
    <property type="entry name" value="TOP4c"/>
    <property type="match status" value="1"/>
</dbReference>
<dbReference type="Gene3D" id="3.90.199.10">
    <property type="entry name" value="Topoisomerase II, domain 5"/>
    <property type="match status" value="1"/>
</dbReference>
<dbReference type="Proteomes" id="UP001151760">
    <property type="component" value="Unassembled WGS sequence"/>
</dbReference>
<dbReference type="Pfam" id="PF00521">
    <property type="entry name" value="DNA_topoisoIV"/>
    <property type="match status" value="1"/>
</dbReference>
<dbReference type="Pfam" id="PF00204">
    <property type="entry name" value="DNA_gyraseB"/>
    <property type="match status" value="1"/>
</dbReference>
<keyword evidence="6 13" id="KW-0547">Nucleotide-binding</keyword>
<dbReference type="SMART" id="SM00433">
    <property type="entry name" value="TOP2c"/>
    <property type="match status" value="1"/>
</dbReference>
<reference evidence="15" key="1">
    <citation type="journal article" date="2022" name="Int. J. Mol. Sci.">
        <title>Draft Genome of Tanacetum Coccineum: Genomic Comparison of Closely Related Tanacetum-Family Plants.</title>
        <authorList>
            <person name="Yamashiro T."/>
            <person name="Shiraishi A."/>
            <person name="Nakayama K."/>
            <person name="Satake H."/>
        </authorList>
    </citation>
    <scope>NUCLEOTIDE SEQUENCE</scope>
</reference>
<dbReference type="SUPFAM" id="SSF54211">
    <property type="entry name" value="Ribosomal protein S5 domain 2-like"/>
    <property type="match status" value="1"/>
</dbReference>
<keyword evidence="11 13" id="KW-0413">Isomerase</keyword>
<keyword evidence="7 13" id="KW-0067">ATP-binding</keyword>
<keyword evidence="16" id="KW-1185">Reference proteome</keyword>
<dbReference type="Pfam" id="PF16898">
    <property type="entry name" value="TOPRIM_C"/>
    <property type="match status" value="1"/>
</dbReference>
<evidence type="ECO:0000256" key="10">
    <source>
        <dbReference type="ARBA" id="ARBA00023125"/>
    </source>
</evidence>
<evidence type="ECO:0000256" key="3">
    <source>
        <dbReference type="ARBA" id="ARBA00001946"/>
    </source>
</evidence>
<dbReference type="InterPro" id="IPR013760">
    <property type="entry name" value="Topo_IIA-like_dom_sf"/>
</dbReference>
<dbReference type="SUPFAM" id="SSF56719">
    <property type="entry name" value="Type II DNA topoisomerase"/>
    <property type="match status" value="1"/>
</dbReference>
<dbReference type="InterPro" id="IPR050634">
    <property type="entry name" value="DNA_Topoisomerase_II"/>
</dbReference>
<dbReference type="EC" id="5.6.2.2" evidence="13"/>
<comment type="subunit">
    <text evidence="13">Homodimer.</text>
</comment>
<evidence type="ECO:0000256" key="5">
    <source>
        <dbReference type="ARBA" id="ARBA00022723"/>
    </source>
</evidence>
<dbReference type="SUPFAM" id="SSF55874">
    <property type="entry name" value="ATPase domain of HSP90 chaperone/DNA topoisomerase II/histidine kinase"/>
    <property type="match status" value="1"/>
</dbReference>
<dbReference type="PRINTS" id="PR01158">
    <property type="entry name" value="TOPISMRASEII"/>
</dbReference>
<dbReference type="InterPro" id="IPR013506">
    <property type="entry name" value="Topo_IIA_bsu_dom2"/>
</dbReference>
<dbReference type="InterPro" id="IPR014721">
    <property type="entry name" value="Ribsml_uS5_D2-typ_fold_subgr"/>
</dbReference>
<dbReference type="PANTHER" id="PTHR10169:SF38">
    <property type="entry name" value="DNA TOPOISOMERASE 2"/>
    <property type="match status" value="1"/>
</dbReference>